<dbReference type="AlphaFoldDB" id="A0A4R0IXX6"/>
<dbReference type="InterPro" id="IPR000073">
    <property type="entry name" value="AB_hydrolase_1"/>
</dbReference>
<accession>A0A4R0IXX6</accession>
<evidence type="ECO:0000259" key="1">
    <source>
        <dbReference type="Pfam" id="PF00561"/>
    </source>
</evidence>
<gene>
    <name evidence="2" type="ORF">E0H92_21240</name>
</gene>
<dbReference type="RefSeq" id="WP_131497400.1">
    <property type="nucleotide sequence ID" value="NZ_SJKC01000002.1"/>
</dbReference>
<evidence type="ECO:0000313" key="3">
    <source>
        <dbReference type="Proteomes" id="UP000294225"/>
    </source>
</evidence>
<organism evidence="2 3">
    <name type="scientific">Kribbella speibonae</name>
    <dbReference type="NCBI Taxonomy" id="1572660"/>
    <lineage>
        <taxon>Bacteria</taxon>
        <taxon>Bacillati</taxon>
        <taxon>Actinomycetota</taxon>
        <taxon>Actinomycetes</taxon>
        <taxon>Propionibacteriales</taxon>
        <taxon>Kribbellaceae</taxon>
        <taxon>Kribbella</taxon>
    </lineage>
</organism>
<name>A0A4R0IXX6_9ACTN</name>
<dbReference type="Pfam" id="PF00561">
    <property type="entry name" value="Abhydrolase_1"/>
    <property type="match status" value="1"/>
</dbReference>
<dbReference type="GO" id="GO:0016787">
    <property type="term" value="F:hydrolase activity"/>
    <property type="evidence" value="ECO:0007669"/>
    <property type="project" value="UniProtKB-KW"/>
</dbReference>
<dbReference type="Proteomes" id="UP000294225">
    <property type="component" value="Unassembled WGS sequence"/>
</dbReference>
<protein>
    <submittedName>
        <fullName evidence="2">Alpha/beta fold hydrolase</fullName>
    </submittedName>
</protein>
<evidence type="ECO:0000313" key="2">
    <source>
        <dbReference type="EMBL" id="TCC38893.1"/>
    </source>
</evidence>
<proteinExistence type="predicted"/>
<dbReference type="Gene3D" id="3.40.50.1820">
    <property type="entry name" value="alpha/beta hydrolase"/>
    <property type="match status" value="1"/>
</dbReference>
<sequence>MTTSRGSGCLQGVELTMRDGVRVAVVEPRESAARAAGQARRGPFAAAPTCLALMGFGGWLDSFELQRFVQLSRRLGARIVVPETPGLGQIATRLTRRERGALLAGDYGVLARRMLAAAAHALPADERVHLLGYSMGASIAAAMAACAPDHFVSLGLVEPVGFRRWNPATLLRAVAVEDAAMDGYLAETYTVPGAVAPTDRVIGADPPVRNETDQLLLSSSLCWGRTRAVLGRVARQSPRLPVMIAHGDISTLSPLSDVDALVERLRDAGLEVQDAVLPGGHGLWHSLPRVERLANEIEMFWKTAR</sequence>
<comment type="caution">
    <text evidence="2">The sequence shown here is derived from an EMBL/GenBank/DDBJ whole genome shotgun (WGS) entry which is preliminary data.</text>
</comment>
<reference evidence="2 3" key="1">
    <citation type="submission" date="2019-02" db="EMBL/GenBank/DDBJ databases">
        <title>Kribbella capetownensis sp. nov. and Kribbella speibonae sp. nov., isolated from soil.</title>
        <authorList>
            <person name="Curtis S.M."/>
            <person name="Norton I."/>
            <person name="Everest G.J."/>
            <person name="Meyers P.R."/>
        </authorList>
    </citation>
    <scope>NUCLEOTIDE SEQUENCE [LARGE SCALE GENOMIC DNA]</scope>
    <source>
        <strain evidence="2 3">YM55</strain>
    </source>
</reference>
<dbReference type="EMBL" id="SJKC01000002">
    <property type="protein sequence ID" value="TCC38893.1"/>
    <property type="molecule type" value="Genomic_DNA"/>
</dbReference>
<feature type="domain" description="AB hydrolase-1" evidence="1">
    <location>
        <begin position="55"/>
        <end position="249"/>
    </location>
</feature>
<dbReference type="InterPro" id="IPR029058">
    <property type="entry name" value="AB_hydrolase_fold"/>
</dbReference>
<dbReference type="SUPFAM" id="SSF53474">
    <property type="entry name" value="alpha/beta-Hydrolases"/>
    <property type="match status" value="1"/>
</dbReference>
<keyword evidence="2" id="KW-0378">Hydrolase</keyword>